<organism evidence="1 2">
    <name type="scientific">Candidatus Ozemobacter sibiricus</name>
    <dbReference type="NCBI Taxonomy" id="2268124"/>
    <lineage>
        <taxon>Bacteria</taxon>
        <taxon>Candidatus Ozemobacteria</taxon>
        <taxon>Candidatus Ozemobacterales</taxon>
        <taxon>Candidatus Ozemobacteraceae</taxon>
        <taxon>Candidatus Ozemobacter</taxon>
    </lineage>
</organism>
<sequence length="97" mass="10662">MTSRSAGHDLLHDILLEAGFALQALDEGRDDLARIHLDRLLRAGYRLPATAELPGLPRTAARAHVQILEDLGGSFEAARRTLDDLMRRVAERLAALP</sequence>
<gene>
    <name evidence="1" type="ORF">OZSIB_2313</name>
</gene>
<evidence type="ECO:0000313" key="1">
    <source>
        <dbReference type="EMBL" id="RCK81444.1"/>
    </source>
</evidence>
<proteinExistence type="predicted"/>
<reference evidence="1 2" key="1">
    <citation type="submission" date="2018-05" db="EMBL/GenBank/DDBJ databases">
        <title>A metagenomic window into the 2 km-deep terrestrial subsurface aquifer revealed taxonomically and functionally diverse microbial community comprising novel uncultured bacterial lineages.</title>
        <authorList>
            <person name="Kadnikov V.V."/>
            <person name="Mardanov A.V."/>
            <person name="Beletsky A.V."/>
            <person name="Banks D."/>
            <person name="Pimenov N.V."/>
            <person name="Frank Y.A."/>
            <person name="Karnachuk O.V."/>
            <person name="Ravin N.V."/>
        </authorList>
    </citation>
    <scope>NUCLEOTIDE SEQUENCE [LARGE SCALE GENOMIC DNA]</scope>
    <source>
        <strain evidence="1">BY5</strain>
    </source>
</reference>
<name>A0A367ZTH5_9BACT</name>
<dbReference type="EMBL" id="QOQW01000002">
    <property type="protein sequence ID" value="RCK81444.1"/>
    <property type="molecule type" value="Genomic_DNA"/>
</dbReference>
<evidence type="ECO:0000313" key="2">
    <source>
        <dbReference type="Proteomes" id="UP000252355"/>
    </source>
</evidence>
<dbReference type="AlphaFoldDB" id="A0A367ZTH5"/>
<comment type="caution">
    <text evidence="1">The sequence shown here is derived from an EMBL/GenBank/DDBJ whole genome shotgun (WGS) entry which is preliminary data.</text>
</comment>
<protein>
    <submittedName>
        <fullName evidence="1">Uncharacterized protein</fullName>
    </submittedName>
</protein>
<dbReference type="Proteomes" id="UP000252355">
    <property type="component" value="Unassembled WGS sequence"/>
</dbReference>
<accession>A0A367ZTH5</accession>